<dbReference type="EMBL" id="KN832972">
    <property type="protein sequence ID" value="KIM91175.1"/>
    <property type="molecule type" value="Genomic_DNA"/>
</dbReference>
<reference evidence="2 3" key="1">
    <citation type="submission" date="2014-04" db="EMBL/GenBank/DDBJ databases">
        <authorList>
            <consortium name="DOE Joint Genome Institute"/>
            <person name="Kuo A."/>
            <person name="Tarkka M."/>
            <person name="Buscot F."/>
            <person name="Kohler A."/>
            <person name="Nagy L.G."/>
            <person name="Floudas D."/>
            <person name="Copeland A."/>
            <person name="Barry K.W."/>
            <person name="Cichocki N."/>
            <person name="Veneault-Fourrey C."/>
            <person name="LaButti K."/>
            <person name="Lindquist E.A."/>
            <person name="Lipzen A."/>
            <person name="Lundell T."/>
            <person name="Morin E."/>
            <person name="Murat C."/>
            <person name="Sun H."/>
            <person name="Tunlid A."/>
            <person name="Henrissat B."/>
            <person name="Grigoriev I.V."/>
            <person name="Hibbett D.S."/>
            <person name="Martin F."/>
            <person name="Nordberg H.P."/>
            <person name="Cantor M.N."/>
            <person name="Hua S.X."/>
        </authorList>
    </citation>
    <scope>NUCLEOTIDE SEQUENCE [LARGE SCALE GENOMIC DNA]</scope>
    <source>
        <strain evidence="2 3">F 1598</strain>
    </source>
</reference>
<proteinExistence type="predicted"/>
<protein>
    <recommendedName>
        <fullName evidence="1">Xylose isomerase-like TIM barrel domain-containing protein</fullName>
    </recommendedName>
</protein>
<dbReference type="HOGENOM" id="CLU_035063_0_0_1"/>
<sequence length="348" mass="39377">MTSPTKPVSSLPIAIPSMTLGRAWVHELDVKIPEAGRAGYQGIELFWEDLVYAAKKFDPAATETSEKPILRAAHWVRKLCDKEGLEIFVLQPFLNYDGLLDQEAHDRMIKKLHFWFKIAKVLGTEMIQVPSQMNLEGTTSDEDKIVADIKEIGELGLKENPPIRFAYEALAWGAHLDLWQQVWRVVQRVNLPNVGTVLDTYQLLGRVYGDPTSPTGKQPNADADVVASLRELASTPDLLPKLFYIQLSDVERMDPPLSSTHPFWNAAQLPHMQWSRNARLFPCEQDRGGYLPVLDMAKVIFDQVGFRGWVSMESFSRTMTDPDPSVPRTHAQRGMKSWKALLKELGQE</sequence>
<gene>
    <name evidence="2" type="ORF">PILCRDRAFT_1369</name>
</gene>
<dbReference type="STRING" id="765440.A0A0C3G4L5"/>
<name>A0A0C3G4L5_PILCF</name>
<evidence type="ECO:0000259" key="1">
    <source>
        <dbReference type="Pfam" id="PF01261"/>
    </source>
</evidence>
<dbReference type="OrthoDB" id="5360893at2759"/>
<dbReference type="PANTHER" id="PTHR12110">
    <property type="entry name" value="HYDROXYPYRUVATE ISOMERASE"/>
    <property type="match status" value="1"/>
</dbReference>
<feature type="domain" description="Xylose isomerase-like TIM barrel" evidence="1">
    <location>
        <begin position="35"/>
        <end position="326"/>
    </location>
</feature>
<dbReference type="InterPro" id="IPR036237">
    <property type="entry name" value="Xyl_isomerase-like_sf"/>
</dbReference>
<organism evidence="2 3">
    <name type="scientific">Piloderma croceum (strain F 1598)</name>
    <dbReference type="NCBI Taxonomy" id="765440"/>
    <lineage>
        <taxon>Eukaryota</taxon>
        <taxon>Fungi</taxon>
        <taxon>Dikarya</taxon>
        <taxon>Basidiomycota</taxon>
        <taxon>Agaricomycotina</taxon>
        <taxon>Agaricomycetes</taxon>
        <taxon>Agaricomycetidae</taxon>
        <taxon>Atheliales</taxon>
        <taxon>Atheliaceae</taxon>
        <taxon>Piloderma</taxon>
    </lineage>
</organism>
<dbReference type="AlphaFoldDB" id="A0A0C3G4L5"/>
<dbReference type="InterPro" id="IPR050312">
    <property type="entry name" value="IolE/XylAMocC-like"/>
</dbReference>
<dbReference type="SUPFAM" id="SSF51658">
    <property type="entry name" value="Xylose isomerase-like"/>
    <property type="match status" value="1"/>
</dbReference>
<evidence type="ECO:0000313" key="3">
    <source>
        <dbReference type="Proteomes" id="UP000054166"/>
    </source>
</evidence>
<dbReference type="PANTHER" id="PTHR12110:SF21">
    <property type="entry name" value="XYLOSE ISOMERASE-LIKE TIM BARREL DOMAIN-CONTAINING PROTEIN"/>
    <property type="match status" value="1"/>
</dbReference>
<evidence type="ECO:0000313" key="2">
    <source>
        <dbReference type="EMBL" id="KIM91175.1"/>
    </source>
</evidence>
<dbReference type="InterPro" id="IPR013022">
    <property type="entry name" value="Xyl_isomerase-like_TIM-brl"/>
</dbReference>
<dbReference type="InParanoid" id="A0A0C3G4L5"/>
<dbReference type="Pfam" id="PF01261">
    <property type="entry name" value="AP_endonuc_2"/>
    <property type="match status" value="1"/>
</dbReference>
<reference evidence="3" key="2">
    <citation type="submission" date="2015-01" db="EMBL/GenBank/DDBJ databases">
        <title>Evolutionary Origins and Diversification of the Mycorrhizal Mutualists.</title>
        <authorList>
            <consortium name="DOE Joint Genome Institute"/>
            <consortium name="Mycorrhizal Genomics Consortium"/>
            <person name="Kohler A."/>
            <person name="Kuo A."/>
            <person name="Nagy L.G."/>
            <person name="Floudas D."/>
            <person name="Copeland A."/>
            <person name="Barry K.W."/>
            <person name="Cichocki N."/>
            <person name="Veneault-Fourrey C."/>
            <person name="LaButti K."/>
            <person name="Lindquist E.A."/>
            <person name="Lipzen A."/>
            <person name="Lundell T."/>
            <person name="Morin E."/>
            <person name="Murat C."/>
            <person name="Riley R."/>
            <person name="Ohm R."/>
            <person name="Sun H."/>
            <person name="Tunlid A."/>
            <person name="Henrissat B."/>
            <person name="Grigoriev I.V."/>
            <person name="Hibbett D.S."/>
            <person name="Martin F."/>
        </authorList>
    </citation>
    <scope>NUCLEOTIDE SEQUENCE [LARGE SCALE GENOMIC DNA]</scope>
    <source>
        <strain evidence="3">F 1598</strain>
    </source>
</reference>
<dbReference type="Gene3D" id="3.20.20.150">
    <property type="entry name" value="Divalent-metal-dependent TIM barrel enzymes"/>
    <property type="match status" value="1"/>
</dbReference>
<accession>A0A0C3G4L5</accession>
<dbReference type="Proteomes" id="UP000054166">
    <property type="component" value="Unassembled WGS sequence"/>
</dbReference>
<keyword evidence="3" id="KW-1185">Reference proteome</keyword>